<organism evidence="2 3">
    <name type="scientific">Cellulomonas soli</name>
    <dbReference type="NCBI Taxonomy" id="931535"/>
    <lineage>
        <taxon>Bacteria</taxon>
        <taxon>Bacillati</taxon>
        <taxon>Actinomycetota</taxon>
        <taxon>Actinomycetes</taxon>
        <taxon>Micrococcales</taxon>
        <taxon>Cellulomonadaceae</taxon>
        <taxon>Cellulomonas</taxon>
    </lineage>
</organism>
<feature type="transmembrane region" description="Helical" evidence="1">
    <location>
        <begin position="7"/>
        <end position="34"/>
    </location>
</feature>
<protein>
    <submittedName>
        <fullName evidence="2">Uncharacterized protein</fullName>
    </submittedName>
</protein>
<dbReference type="AlphaFoldDB" id="A0A512PE03"/>
<keyword evidence="3" id="KW-1185">Reference proteome</keyword>
<gene>
    <name evidence="2" type="ORF">CSO01_20910</name>
</gene>
<evidence type="ECO:0000313" key="3">
    <source>
        <dbReference type="Proteomes" id="UP000321798"/>
    </source>
</evidence>
<keyword evidence="1" id="KW-0812">Transmembrane</keyword>
<keyword evidence="1" id="KW-0472">Membrane</keyword>
<dbReference type="OrthoDB" id="5147408at2"/>
<sequence length="121" mass="12109">MDGRARLAVIGVLSVALTVVVPVALVLGVAFTLAACSDEGDLSVVNESDYEVTILTGDEEATVSASGGVVLLDYGCTPGDVTIELSSGSTVILPGPVCPDHEIVVDRDGAVRLRAVAAGGA</sequence>
<evidence type="ECO:0000256" key="1">
    <source>
        <dbReference type="SAM" id="Phobius"/>
    </source>
</evidence>
<name>A0A512PE03_9CELL</name>
<dbReference type="RefSeq" id="WP_146953140.1">
    <property type="nucleotide sequence ID" value="NZ_BAABBJ010000007.1"/>
</dbReference>
<dbReference type="EMBL" id="BKAL01000007">
    <property type="protein sequence ID" value="GEP69376.1"/>
    <property type="molecule type" value="Genomic_DNA"/>
</dbReference>
<reference evidence="2 3" key="1">
    <citation type="submission" date="2019-07" db="EMBL/GenBank/DDBJ databases">
        <title>Whole genome shotgun sequence of Cellulomonas soli NBRC 109434.</title>
        <authorList>
            <person name="Hosoyama A."/>
            <person name="Uohara A."/>
            <person name="Ohji S."/>
            <person name="Ichikawa N."/>
        </authorList>
    </citation>
    <scope>NUCLEOTIDE SEQUENCE [LARGE SCALE GENOMIC DNA]</scope>
    <source>
        <strain evidence="2 3">NBRC 109434</strain>
    </source>
</reference>
<evidence type="ECO:0000313" key="2">
    <source>
        <dbReference type="EMBL" id="GEP69376.1"/>
    </source>
</evidence>
<comment type="caution">
    <text evidence="2">The sequence shown here is derived from an EMBL/GenBank/DDBJ whole genome shotgun (WGS) entry which is preliminary data.</text>
</comment>
<accession>A0A512PE03</accession>
<keyword evidence="1" id="KW-1133">Transmembrane helix</keyword>
<dbReference type="Proteomes" id="UP000321798">
    <property type="component" value="Unassembled WGS sequence"/>
</dbReference>
<proteinExistence type="predicted"/>